<keyword evidence="2" id="KW-1185">Reference proteome</keyword>
<name>A0A1S3IT58_LINAN</name>
<feature type="region of interest" description="Disordered" evidence="1">
    <location>
        <begin position="1"/>
        <end position="24"/>
    </location>
</feature>
<sequence>MPVVRSKAKSSFAREPGPQSKRQCMQLRSPIISHESSMAPMMPLPANLMSNQSEQSVAPPVSRGHDGPPGCQPVVQGILQNASQPKRKVPKKVTFASALGFSEVSQGDSGQTSCTSENSDVGESSLFSDDEESIELGSQIERIEQFLKTDRLRV</sequence>
<dbReference type="AlphaFoldDB" id="A0A1S3IT58"/>
<evidence type="ECO:0000256" key="1">
    <source>
        <dbReference type="SAM" id="MobiDB-lite"/>
    </source>
</evidence>
<feature type="compositionally biased region" description="Polar residues" evidence="1">
    <location>
        <begin position="103"/>
        <end position="127"/>
    </location>
</feature>
<feature type="region of interest" description="Disordered" evidence="1">
    <location>
        <begin position="36"/>
        <end position="70"/>
    </location>
</feature>
<evidence type="ECO:0000313" key="2">
    <source>
        <dbReference type="Proteomes" id="UP000085678"/>
    </source>
</evidence>
<dbReference type="InParanoid" id="A0A1S3IT58"/>
<organism evidence="2 3">
    <name type="scientific">Lingula anatina</name>
    <name type="common">Brachiopod</name>
    <name type="synonym">Lingula unguis</name>
    <dbReference type="NCBI Taxonomy" id="7574"/>
    <lineage>
        <taxon>Eukaryota</taxon>
        <taxon>Metazoa</taxon>
        <taxon>Spiralia</taxon>
        <taxon>Lophotrochozoa</taxon>
        <taxon>Brachiopoda</taxon>
        <taxon>Linguliformea</taxon>
        <taxon>Lingulata</taxon>
        <taxon>Lingulida</taxon>
        <taxon>Linguloidea</taxon>
        <taxon>Lingulidae</taxon>
        <taxon>Lingula</taxon>
    </lineage>
</organism>
<dbReference type="Proteomes" id="UP000085678">
    <property type="component" value="Unplaced"/>
</dbReference>
<gene>
    <name evidence="3" type="primary">LOC106166627</name>
</gene>
<dbReference type="RefSeq" id="XP_013400719.1">
    <property type="nucleotide sequence ID" value="XM_013545265.1"/>
</dbReference>
<protein>
    <submittedName>
        <fullName evidence="3">Uncharacterized protein LOC106166627</fullName>
    </submittedName>
</protein>
<dbReference type="KEGG" id="lak:106166627"/>
<accession>A0A1S3IT58</accession>
<evidence type="ECO:0000313" key="3">
    <source>
        <dbReference type="RefSeq" id="XP_013400719.1"/>
    </source>
</evidence>
<dbReference type="GeneID" id="106166627"/>
<proteinExistence type="predicted"/>
<reference evidence="3" key="1">
    <citation type="submission" date="2025-08" db="UniProtKB">
        <authorList>
            <consortium name="RefSeq"/>
        </authorList>
    </citation>
    <scope>IDENTIFICATION</scope>
    <source>
        <tissue evidence="3">Gonads</tissue>
    </source>
</reference>
<feature type="region of interest" description="Disordered" evidence="1">
    <location>
        <begin position="101"/>
        <end position="133"/>
    </location>
</feature>
<feature type="compositionally biased region" description="Low complexity" evidence="1">
    <location>
        <begin position="36"/>
        <end position="51"/>
    </location>
</feature>